<evidence type="ECO:0008006" key="4">
    <source>
        <dbReference type="Google" id="ProtNLM"/>
    </source>
</evidence>
<proteinExistence type="predicted"/>
<evidence type="ECO:0000256" key="1">
    <source>
        <dbReference type="SAM" id="Phobius"/>
    </source>
</evidence>
<keyword evidence="1" id="KW-0812">Transmembrane</keyword>
<feature type="transmembrane region" description="Helical" evidence="1">
    <location>
        <begin position="74"/>
        <end position="95"/>
    </location>
</feature>
<dbReference type="HOGENOM" id="CLU_2247766_0_0_6"/>
<accession>Q12K00</accession>
<dbReference type="OrthoDB" id="572911at2"/>
<dbReference type="Proteomes" id="UP000001982">
    <property type="component" value="Chromosome"/>
</dbReference>
<keyword evidence="1" id="KW-1133">Transmembrane helix</keyword>
<organism evidence="2 3">
    <name type="scientific">Shewanella denitrificans (strain OS217 / ATCC BAA-1090 / DSM 15013)</name>
    <dbReference type="NCBI Taxonomy" id="318161"/>
    <lineage>
        <taxon>Bacteria</taxon>
        <taxon>Pseudomonadati</taxon>
        <taxon>Pseudomonadota</taxon>
        <taxon>Gammaproteobacteria</taxon>
        <taxon>Alteromonadales</taxon>
        <taxon>Shewanellaceae</taxon>
        <taxon>Shewanella</taxon>
    </lineage>
</organism>
<sequence>MNIRAVSLILLVLFAGYTGYTMTIAEQSLLSFGYQLISSPDTAQVVMDLYIMAILALVWMYQDIKNRGKTIKHWLPYAVLTLIFVSIGPLLYLVLRPNNGGRDQI</sequence>
<dbReference type="EMBL" id="CP000302">
    <property type="protein sequence ID" value="ABE56226.1"/>
    <property type="molecule type" value="Genomic_DNA"/>
</dbReference>
<evidence type="ECO:0000313" key="2">
    <source>
        <dbReference type="EMBL" id="ABE56226.1"/>
    </source>
</evidence>
<dbReference type="InterPro" id="IPR021362">
    <property type="entry name" value="DUF2834"/>
</dbReference>
<feature type="transmembrane region" description="Helical" evidence="1">
    <location>
        <begin position="43"/>
        <end position="62"/>
    </location>
</feature>
<dbReference type="RefSeq" id="WP_011497375.1">
    <property type="nucleotide sequence ID" value="NC_007954.1"/>
</dbReference>
<dbReference type="eggNOG" id="ENOG50333GU">
    <property type="taxonomic scope" value="Bacteria"/>
</dbReference>
<keyword evidence="1" id="KW-0472">Membrane</keyword>
<keyword evidence="3" id="KW-1185">Reference proteome</keyword>
<evidence type="ECO:0000313" key="3">
    <source>
        <dbReference type="Proteomes" id="UP000001982"/>
    </source>
</evidence>
<name>Q12K00_SHEDO</name>
<dbReference type="KEGG" id="sdn:Sden_2948"/>
<dbReference type="Pfam" id="PF11196">
    <property type="entry name" value="DUF2834"/>
    <property type="match status" value="1"/>
</dbReference>
<dbReference type="AlphaFoldDB" id="Q12K00"/>
<protein>
    <recommendedName>
        <fullName evidence="4">DUF2834 domain-containing protein</fullName>
    </recommendedName>
</protein>
<gene>
    <name evidence="2" type="ordered locus">Sden_2948</name>
</gene>
<reference evidence="2 3" key="1">
    <citation type="submission" date="2006-03" db="EMBL/GenBank/DDBJ databases">
        <title>Complete sequence of Shewanella denitrificans OS217.</title>
        <authorList>
            <consortium name="US DOE Joint Genome Institute"/>
            <person name="Copeland A."/>
            <person name="Lucas S."/>
            <person name="Lapidus A."/>
            <person name="Barry K."/>
            <person name="Detter J.C."/>
            <person name="Glavina del Rio T."/>
            <person name="Hammon N."/>
            <person name="Israni S."/>
            <person name="Dalin E."/>
            <person name="Tice H."/>
            <person name="Pitluck S."/>
            <person name="Brettin T."/>
            <person name="Bruce D."/>
            <person name="Han C."/>
            <person name="Tapia R."/>
            <person name="Gilna P."/>
            <person name="Kiss H."/>
            <person name="Schmutz J."/>
            <person name="Larimer F."/>
            <person name="Land M."/>
            <person name="Hauser L."/>
            <person name="Kyrpides N."/>
            <person name="Lykidis A."/>
            <person name="Richardson P."/>
        </authorList>
    </citation>
    <scope>NUCLEOTIDE SEQUENCE [LARGE SCALE GENOMIC DNA]</scope>
    <source>
        <strain evidence="3">OS217 / ATCC BAA-1090 / DSM 15013</strain>
    </source>
</reference>